<evidence type="ECO:0000256" key="3">
    <source>
        <dbReference type="ARBA" id="ARBA00022989"/>
    </source>
</evidence>
<name>A0A1V6QL25_9EURO</name>
<evidence type="ECO:0000256" key="1">
    <source>
        <dbReference type="ARBA" id="ARBA00004167"/>
    </source>
</evidence>
<feature type="region of interest" description="Disordered" evidence="5">
    <location>
        <begin position="379"/>
        <end position="453"/>
    </location>
</feature>
<organism evidence="7 8">
    <name type="scientific">Penicillium antarcticum</name>
    <dbReference type="NCBI Taxonomy" id="416450"/>
    <lineage>
        <taxon>Eukaryota</taxon>
        <taxon>Fungi</taxon>
        <taxon>Dikarya</taxon>
        <taxon>Ascomycota</taxon>
        <taxon>Pezizomycotina</taxon>
        <taxon>Eurotiomycetes</taxon>
        <taxon>Eurotiomycetidae</taxon>
        <taxon>Eurotiales</taxon>
        <taxon>Aspergillaceae</taxon>
        <taxon>Penicillium</taxon>
    </lineage>
</organism>
<dbReference type="InterPro" id="IPR051694">
    <property type="entry name" value="Immunoregulatory_rcpt-like"/>
</dbReference>
<dbReference type="PANTHER" id="PTHR15549">
    <property type="entry name" value="PAIRED IMMUNOGLOBULIN-LIKE TYPE 2 RECEPTOR"/>
    <property type="match status" value="1"/>
</dbReference>
<dbReference type="GO" id="GO:0071944">
    <property type="term" value="C:cell periphery"/>
    <property type="evidence" value="ECO:0007669"/>
    <property type="project" value="UniProtKB-ARBA"/>
</dbReference>
<protein>
    <recommendedName>
        <fullName evidence="9">Mid2 domain-containing protein</fullName>
    </recommendedName>
</protein>
<dbReference type="GO" id="GO:0016020">
    <property type="term" value="C:membrane"/>
    <property type="evidence" value="ECO:0007669"/>
    <property type="project" value="UniProtKB-SubCell"/>
</dbReference>
<evidence type="ECO:0008006" key="9">
    <source>
        <dbReference type="Google" id="ProtNLM"/>
    </source>
</evidence>
<gene>
    <name evidence="7" type="ORF">PENANT_c002G10206</name>
</gene>
<feature type="transmembrane region" description="Helical" evidence="6">
    <location>
        <begin position="297"/>
        <end position="319"/>
    </location>
</feature>
<feature type="compositionally biased region" description="Polar residues" evidence="5">
    <location>
        <begin position="379"/>
        <end position="392"/>
    </location>
</feature>
<evidence type="ECO:0000256" key="5">
    <source>
        <dbReference type="SAM" id="MobiDB-lite"/>
    </source>
</evidence>
<feature type="region of interest" description="Disordered" evidence="5">
    <location>
        <begin position="496"/>
        <end position="535"/>
    </location>
</feature>
<feature type="region of interest" description="Disordered" evidence="5">
    <location>
        <begin position="34"/>
        <end position="54"/>
    </location>
</feature>
<comment type="subcellular location">
    <subcellularLocation>
        <location evidence="1">Membrane</location>
        <topology evidence="1">Single-pass membrane protein</topology>
    </subcellularLocation>
</comment>
<dbReference type="Proteomes" id="UP000191672">
    <property type="component" value="Unassembled WGS sequence"/>
</dbReference>
<accession>A0A1V6QL25</accession>
<dbReference type="STRING" id="416450.A0A1V6QL25"/>
<keyword evidence="3 6" id="KW-1133">Transmembrane helix</keyword>
<keyword evidence="2 6" id="KW-0812">Transmembrane</keyword>
<evidence type="ECO:0000256" key="4">
    <source>
        <dbReference type="ARBA" id="ARBA00023136"/>
    </source>
</evidence>
<dbReference type="AlphaFoldDB" id="A0A1V6QL25"/>
<evidence type="ECO:0000313" key="7">
    <source>
        <dbReference type="EMBL" id="OQD89672.1"/>
    </source>
</evidence>
<comment type="caution">
    <text evidence="7">The sequence shown here is derived from an EMBL/GenBank/DDBJ whole genome shotgun (WGS) entry which is preliminary data.</text>
</comment>
<evidence type="ECO:0000313" key="8">
    <source>
        <dbReference type="Proteomes" id="UP000191672"/>
    </source>
</evidence>
<feature type="region of interest" description="Disordered" evidence="5">
    <location>
        <begin position="170"/>
        <end position="191"/>
    </location>
</feature>
<feature type="compositionally biased region" description="Gly residues" evidence="5">
    <location>
        <begin position="409"/>
        <end position="418"/>
    </location>
</feature>
<feature type="compositionally biased region" description="Pro residues" evidence="5">
    <location>
        <begin position="431"/>
        <end position="449"/>
    </location>
</feature>
<proteinExistence type="predicted"/>
<evidence type="ECO:0000256" key="6">
    <source>
        <dbReference type="SAM" id="Phobius"/>
    </source>
</evidence>
<keyword evidence="4 6" id="KW-0472">Membrane</keyword>
<dbReference type="EMBL" id="MDYN01000002">
    <property type="protein sequence ID" value="OQD89672.1"/>
    <property type="molecule type" value="Genomic_DNA"/>
</dbReference>
<evidence type="ECO:0000256" key="2">
    <source>
        <dbReference type="ARBA" id="ARBA00022692"/>
    </source>
</evidence>
<keyword evidence="8" id="KW-1185">Reference proteome</keyword>
<sequence length="535" mass="55874">MHHSHFRHSRIERLMSARHHLQAELTDDAIDTGLLEDRSPSTTSNLPATDVISDETCDPSTNATCLDHEMDGFDTSPQKRDKTTPTDTTVVETVLQVVDTNSHTLWQSTGAAFPTTFSDPAVGTFTIPTSDSTTATATAAASVSVSATLSIATLPPLVSATQSTTSLLSESSLSSITNSTQSTTSTASTTSRVPLSSRLVSAISSLATSTPLVAPSTISSSTFNSPYGYYWSTSESNWSSSTSTSSTYTVDYSPSSTSSYGTSGETSTETESGSTPTASETTAAGTGSSSQAAKSKIVGGVVGSIAGLALLLFLVVFLLRRRGLLRGKNATHAPLSDDAAIGAGNREIAERRSSNDPLFTASYFAPAFMKRWRQSTQTVRTESTIDSNSSERGFQKISGRKLPPVLTHGGDGFGGGLDGDSPTLPGFAPTSPGPGPSGSPAFHAPPPASPYGMPLDSNYTREIEEHQPPVRPSPVHLPISNTVPVATPVTVTPAHPVAQPQSAIPIVPQRPDGLGRSLPSFDGSRSSRFTEGIDM</sequence>
<reference evidence="8" key="1">
    <citation type="journal article" date="2017" name="Nat. Microbiol.">
        <title>Global analysis of biosynthetic gene clusters reveals vast potential of secondary metabolite production in Penicillium species.</title>
        <authorList>
            <person name="Nielsen J.C."/>
            <person name="Grijseels S."/>
            <person name="Prigent S."/>
            <person name="Ji B."/>
            <person name="Dainat J."/>
            <person name="Nielsen K.F."/>
            <person name="Frisvad J.C."/>
            <person name="Workman M."/>
            <person name="Nielsen J."/>
        </authorList>
    </citation>
    <scope>NUCLEOTIDE SEQUENCE [LARGE SCALE GENOMIC DNA]</scope>
    <source>
        <strain evidence="8">IBT 31811</strain>
    </source>
</reference>
<feature type="region of interest" description="Disordered" evidence="5">
    <location>
        <begin position="252"/>
        <end position="290"/>
    </location>
</feature>